<dbReference type="Gene3D" id="1.20.1280.50">
    <property type="match status" value="1"/>
</dbReference>
<keyword evidence="3" id="KW-1185">Reference proteome</keyword>
<feature type="non-terminal residue" evidence="2">
    <location>
        <position position="1"/>
    </location>
</feature>
<protein>
    <recommendedName>
        <fullName evidence="1">F-box domain-containing protein</fullName>
    </recommendedName>
</protein>
<sequence length="211" mass="23746">LRPELARYDTEISRLTAELEALKEDRAGIQDFYDECSSIISPVRRLPPEILTQIFTQHDLACAVDPDETTAFCKLARGPLLDLSQVCARWHDIVMGTPSLWENAELESTLWDTSEETTVKMMTTLRDVLERGGKSPLFIDIRTGASPLHPPALQLLAEHSERWEWMSVSGFFLDLDGFSAAKGRLSRLTSIVLYGEFSSESISIFENAPRL</sequence>
<accession>A0AAW0AJ86</accession>
<dbReference type="Pfam" id="PF12937">
    <property type="entry name" value="F-box-like"/>
    <property type="match status" value="1"/>
</dbReference>
<evidence type="ECO:0000313" key="2">
    <source>
        <dbReference type="EMBL" id="KAK7012406.1"/>
    </source>
</evidence>
<dbReference type="InterPro" id="IPR001810">
    <property type="entry name" value="F-box_dom"/>
</dbReference>
<dbReference type="AlphaFoldDB" id="A0AAW0AJ86"/>
<evidence type="ECO:0000313" key="3">
    <source>
        <dbReference type="Proteomes" id="UP001362999"/>
    </source>
</evidence>
<feature type="domain" description="F-box" evidence="1">
    <location>
        <begin position="44"/>
        <end position="103"/>
    </location>
</feature>
<reference evidence="2 3" key="1">
    <citation type="journal article" date="2024" name="J Genomics">
        <title>Draft genome sequencing and assembly of Favolaschia claudopus CIRM-BRFM 2984 isolated from oak limbs.</title>
        <authorList>
            <person name="Navarro D."/>
            <person name="Drula E."/>
            <person name="Chaduli D."/>
            <person name="Cazenave R."/>
            <person name="Ahrendt S."/>
            <person name="Wang J."/>
            <person name="Lipzen A."/>
            <person name="Daum C."/>
            <person name="Barry K."/>
            <person name="Grigoriev I.V."/>
            <person name="Favel A."/>
            <person name="Rosso M.N."/>
            <person name="Martin F."/>
        </authorList>
    </citation>
    <scope>NUCLEOTIDE SEQUENCE [LARGE SCALE GENOMIC DNA]</scope>
    <source>
        <strain evidence="2 3">CIRM-BRFM 2984</strain>
    </source>
</reference>
<name>A0AAW0AJ86_9AGAR</name>
<gene>
    <name evidence="2" type="ORF">R3P38DRAFT_2490250</name>
</gene>
<comment type="caution">
    <text evidence="2">The sequence shown here is derived from an EMBL/GenBank/DDBJ whole genome shotgun (WGS) entry which is preliminary data.</text>
</comment>
<dbReference type="Proteomes" id="UP001362999">
    <property type="component" value="Unassembled WGS sequence"/>
</dbReference>
<evidence type="ECO:0000259" key="1">
    <source>
        <dbReference type="Pfam" id="PF12937"/>
    </source>
</evidence>
<feature type="non-terminal residue" evidence="2">
    <location>
        <position position="211"/>
    </location>
</feature>
<organism evidence="2 3">
    <name type="scientific">Favolaschia claudopus</name>
    <dbReference type="NCBI Taxonomy" id="2862362"/>
    <lineage>
        <taxon>Eukaryota</taxon>
        <taxon>Fungi</taxon>
        <taxon>Dikarya</taxon>
        <taxon>Basidiomycota</taxon>
        <taxon>Agaricomycotina</taxon>
        <taxon>Agaricomycetes</taxon>
        <taxon>Agaricomycetidae</taxon>
        <taxon>Agaricales</taxon>
        <taxon>Marasmiineae</taxon>
        <taxon>Mycenaceae</taxon>
        <taxon>Favolaschia</taxon>
    </lineage>
</organism>
<dbReference type="EMBL" id="JAWWNJ010000065">
    <property type="protein sequence ID" value="KAK7012406.1"/>
    <property type="molecule type" value="Genomic_DNA"/>
</dbReference>
<proteinExistence type="predicted"/>